<dbReference type="PANTHER" id="PTHR10353">
    <property type="entry name" value="GLYCOSYL HYDROLASE"/>
    <property type="match status" value="1"/>
</dbReference>
<dbReference type="PRINTS" id="PR00131">
    <property type="entry name" value="GLHYDRLASE1"/>
</dbReference>
<evidence type="ECO:0000256" key="3">
    <source>
        <dbReference type="ARBA" id="ARBA00023295"/>
    </source>
</evidence>
<dbReference type="AlphaFoldDB" id="A0A840V4A2"/>
<dbReference type="EMBL" id="JACHEO010000007">
    <property type="protein sequence ID" value="MBB5347931.1"/>
    <property type="molecule type" value="Genomic_DNA"/>
</dbReference>
<evidence type="ECO:0000313" key="6">
    <source>
        <dbReference type="Proteomes" id="UP000539642"/>
    </source>
</evidence>
<comment type="similarity">
    <text evidence="1 4">Belongs to the glycosyl hydrolase 1 family.</text>
</comment>
<keyword evidence="3 5" id="KW-0326">Glycosidase</keyword>
<name>A0A840V4A2_9BACT</name>
<evidence type="ECO:0000313" key="5">
    <source>
        <dbReference type="EMBL" id="MBB5347931.1"/>
    </source>
</evidence>
<accession>A0A840V4A2</accession>
<sequence>MYDIFSLPLIRFPDGFLWGSATAGHQIEGDNTHSQAWHKEQAPEFYAADPERTVRAPSGKACDHYRLYREDVDLIAALGHQAYRMSIEWSRIEPLEGQWDHTAAAHYLDLLERLVQKGIRVFVTLHHFTHPRWFDQLGGFGKADNRRYFERYLTFLLPKITPFVSGWTVINEFNQLGGLTAGPAIAPLKFNMLRAHALGYHLIKQYSAAPVSSAHAFIHWFPRRFHDTLDRRMADFADFTTNEFFFHALRTGELVYPGVDAEYAPEVKGALDCWAINYYTRHMVDARLARLDGPRFRHKQLRMIPMHFYLEEMYPEGLIANLERLRDYPVYITENGCAADDDRFRIVYLALHLSALHEAMERGVDVRGYFYWSLMDNYEWTTFIPRFGLVAVDFRTFRRTPKPSAFFYREVIENNGFSGETARRYLEALPTLSPQTV</sequence>
<dbReference type="Pfam" id="PF00232">
    <property type="entry name" value="Glyco_hydro_1"/>
    <property type="match status" value="1"/>
</dbReference>
<proteinExistence type="inferred from homology"/>
<evidence type="ECO:0000256" key="1">
    <source>
        <dbReference type="ARBA" id="ARBA00010838"/>
    </source>
</evidence>
<dbReference type="GO" id="GO:0005975">
    <property type="term" value="P:carbohydrate metabolic process"/>
    <property type="evidence" value="ECO:0007669"/>
    <property type="project" value="InterPro"/>
</dbReference>
<dbReference type="EC" id="3.2.1.21" evidence="5"/>
<gene>
    <name evidence="5" type="ORF">HNQ81_001660</name>
</gene>
<organism evidence="5 6">
    <name type="scientific">Desulfoprunum benzoelyticum</name>
    <dbReference type="NCBI Taxonomy" id="1506996"/>
    <lineage>
        <taxon>Bacteria</taxon>
        <taxon>Pseudomonadati</taxon>
        <taxon>Thermodesulfobacteriota</taxon>
        <taxon>Desulfobulbia</taxon>
        <taxon>Desulfobulbales</taxon>
        <taxon>Desulfobulbaceae</taxon>
        <taxon>Desulfoprunum</taxon>
    </lineage>
</organism>
<reference evidence="5 6" key="1">
    <citation type="submission" date="2020-08" db="EMBL/GenBank/DDBJ databases">
        <title>Genomic Encyclopedia of Type Strains, Phase IV (KMG-IV): sequencing the most valuable type-strain genomes for metagenomic binning, comparative biology and taxonomic classification.</title>
        <authorList>
            <person name="Goeker M."/>
        </authorList>
    </citation>
    <scope>NUCLEOTIDE SEQUENCE [LARGE SCALE GENOMIC DNA]</scope>
    <source>
        <strain evidence="5 6">DSM 28570</strain>
    </source>
</reference>
<dbReference type="InterPro" id="IPR017853">
    <property type="entry name" value="GH"/>
</dbReference>
<dbReference type="InterPro" id="IPR001360">
    <property type="entry name" value="Glyco_hydro_1"/>
</dbReference>
<keyword evidence="2 5" id="KW-0378">Hydrolase</keyword>
<keyword evidence="6" id="KW-1185">Reference proteome</keyword>
<comment type="caution">
    <text evidence="5">The sequence shown here is derived from an EMBL/GenBank/DDBJ whole genome shotgun (WGS) entry which is preliminary data.</text>
</comment>
<dbReference type="SUPFAM" id="SSF51445">
    <property type="entry name" value="(Trans)glycosidases"/>
    <property type="match status" value="1"/>
</dbReference>
<dbReference type="Gene3D" id="3.20.20.80">
    <property type="entry name" value="Glycosidases"/>
    <property type="match status" value="1"/>
</dbReference>
<dbReference type="PANTHER" id="PTHR10353:SF209">
    <property type="entry name" value="GALACTOLIPID GALACTOSYLTRANSFERASE SFR2, CHLOROPLASTIC"/>
    <property type="match status" value="1"/>
</dbReference>
<protein>
    <submittedName>
        <fullName evidence="5">Beta-glucosidase</fullName>
        <ecNumber evidence="5">3.2.1.21</ecNumber>
    </submittedName>
</protein>
<dbReference type="RefSeq" id="WP_183350183.1">
    <property type="nucleotide sequence ID" value="NZ_JACHEO010000007.1"/>
</dbReference>
<dbReference type="Proteomes" id="UP000539642">
    <property type="component" value="Unassembled WGS sequence"/>
</dbReference>
<evidence type="ECO:0000256" key="2">
    <source>
        <dbReference type="ARBA" id="ARBA00022801"/>
    </source>
</evidence>
<dbReference type="GO" id="GO:0008422">
    <property type="term" value="F:beta-glucosidase activity"/>
    <property type="evidence" value="ECO:0007669"/>
    <property type="project" value="UniProtKB-EC"/>
</dbReference>
<evidence type="ECO:0000256" key="4">
    <source>
        <dbReference type="RuleBase" id="RU003690"/>
    </source>
</evidence>